<name>A0A1G6Y3M8_9GAMM</name>
<dbReference type="PANTHER" id="PTHR30336:SF20">
    <property type="entry name" value="DUF218 DOMAIN-CONTAINING PROTEIN"/>
    <property type="match status" value="1"/>
</dbReference>
<dbReference type="GeneID" id="300922931"/>
<dbReference type="Proteomes" id="UP000198501">
    <property type="component" value="Unassembled WGS sequence"/>
</dbReference>
<evidence type="ECO:0000259" key="2">
    <source>
        <dbReference type="Pfam" id="PF02698"/>
    </source>
</evidence>
<dbReference type="Pfam" id="PF02698">
    <property type="entry name" value="DUF218"/>
    <property type="match status" value="1"/>
</dbReference>
<accession>A0A1G6Y3M8</accession>
<dbReference type="CDD" id="cd06259">
    <property type="entry name" value="YdcF-like"/>
    <property type="match status" value="1"/>
</dbReference>
<keyword evidence="1" id="KW-0472">Membrane</keyword>
<dbReference type="AlphaFoldDB" id="A0A1G6Y3M8"/>
<feature type="domain" description="DUF218" evidence="2">
    <location>
        <begin position="104"/>
        <end position="249"/>
    </location>
</feature>
<organism evidence="4 5">
    <name type="scientific">Psychrobacter pacificensis</name>
    <dbReference type="NCBI Taxonomy" id="112002"/>
    <lineage>
        <taxon>Bacteria</taxon>
        <taxon>Pseudomonadati</taxon>
        <taxon>Pseudomonadota</taxon>
        <taxon>Gammaproteobacteria</taxon>
        <taxon>Moraxellales</taxon>
        <taxon>Moraxellaceae</taxon>
        <taxon>Psychrobacter</taxon>
    </lineage>
</organism>
<evidence type="ECO:0000313" key="3">
    <source>
        <dbReference type="EMBL" id="GLR29583.1"/>
    </source>
</evidence>
<dbReference type="InterPro" id="IPR051599">
    <property type="entry name" value="Cell_Envelope_Assoc"/>
</dbReference>
<feature type="transmembrane region" description="Helical" evidence="1">
    <location>
        <begin position="66"/>
        <end position="88"/>
    </location>
</feature>
<evidence type="ECO:0000256" key="1">
    <source>
        <dbReference type="SAM" id="Phobius"/>
    </source>
</evidence>
<dbReference type="GO" id="GO:0005886">
    <property type="term" value="C:plasma membrane"/>
    <property type="evidence" value="ECO:0007669"/>
    <property type="project" value="TreeGrafter"/>
</dbReference>
<evidence type="ECO:0000313" key="5">
    <source>
        <dbReference type="Proteomes" id="UP000198501"/>
    </source>
</evidence>
<reference evidence="4 5" key="2">
    <citation type="submission" date="2016-10" db="EMBL/GenBank/DDBJ databases">
        <authorList>
            <person name="de Groot N.N."/>
        </authorList>
    </citation>
    <scope>NUCLEOTIDE SEQUENCE [LARGE SCALE GENOMIC DNA]</scope>
    <source>
        <strain evidence="4 5">DSM 23406</strain>
    </source>
</reference>
<dbReference type="Proteomes" id="UP001156645">
    <property type="component" value="Unassembled WGS sequence"/>
</dbReference>
<proteinExistence type="predicted"/>
<reference evidence="3" key="1">
    <citation type="journal article" date="2014" name="Int. J. Syst. Evol. Microbiol.">
        <title>Complete genome of a new Firmicutes species belonging to the dominant human colonic microbiota ('Ruminococcus bicirculans') reveals two chromosomes and a selective capacity to utilize plant glucans.</title>
        <authorList>
            <consortium name="NISC Comparative Sequencing Program"/>
            <person name="Wegmann U."/>
            <person name="Louis P."/>
            <person name="Goesmann A."/>
            <person name="Henrissat B."/>
            <person name="Duncan S.H."/>
            <person name="Flint H.J."/>
        </authorList>
    </citation>
    <scope>NUCLEOTIDE SEQUENCE</scope>
    <source>
        <strain evidence="3">NBRC 103191</strain>
    </source>
</reference>
<keyword evidence="1" id="KW-1133">Transmembrane helix</keyword>
<protein>
    <submittedName>
        <fullName evidence="4">Uncharacterized SAM-binding protein YcdF, DUF218 family</fullName>
    </submittedName>
</protein>
<keyword evidence="6" id="KW-1185">Reference proteome</keyword>
<dbReference type="Gene3D" id="3.40.50.620">
    <property type="entry name" value="HUPs"/>
    <property type="match status" value="1"/>
</dbReference>
<sequence>MFGLLRIVLIALGSILIIDCTALMAVDKVNFGTVLPFLIGVVFVGHGLGAPLIIKILAKNPLLRRIWYGLWLAFGLWFISFLLFVYSLQQQIAQGRQDLPPVAAIIILGSGTVDGKPTPTLASRLDTAATLIEQQPQALIITSGGMGYEHTRSEADIMATYLAQTHDIPLDRIYQEGKSTSTEENLAYSQIILEQHGIDKEVPIAIVTSDFHTIRAAAIALHQGYTQPITLASPTPLSIRYNAWFREYFAFGSGWLLQEY</sequence>
<reference evidence="6" key="3">
    <citation type="journal article" date="2019" name="Int. J. Syst. Evol. Microbiol.">
        <title>The Global Catalogue of Microorganisms (GCM) 10K type strain sequencing project: providing services to taxonomists for standard genome sequencing and annotation.</title>
        <authorList>
            <consortium name="The Broad Institute Genomics Platform"/>
            <consortium name="The Broad Institute Genome Sequencing Center for Infectious Disease"/>
            <person name="Wu L."/>
            <person name="Ma J."/>
        </authorList>
    </citation>
    <scope>NUCLEOTIDE SEQUENCE [LARGE SCALE GENOMIC DNA]</scope>
    <source>
        <strain evidence="6">NBRC 103191</strain>
    </source>
</reference>
<dbReference type="EMBL" id="FNAL01000010">
    <property type="protein sequence ID" value="SDD84902.1"/>
    <property type="molecule type" value="Genomic_DNA"/>
</dbReference>
<keyword evidence="1" id="KW-0812">Transmembrane</keyword>
<dbReference type="RefSeq" id="WP_093070132.1">
    <property type="nucleotide sequence ID" value="NZ_BSOK01000041.1"/>
</dbReference>
<gene>
    <name evidence="3" type="primary">sanA</name>
    <name evidence="3" type="ORF">GCM10007915_18220</name>
    <name evidence="4" type="ORF">SAMN05660405_01549</name>
</gene>
<dbReference type="InterPro" id="IPR014729">
    <property type="entry name" value="Rossmann-like_a/b/a_fold"/>
</dbReference>
<dbReference type="EMBL" id="BSOK01000041">
    <property type="protein sequence ID" value="GLR29583.1"/>
    <property type="molecule type" value="Genomic_DNA"/>
</dbReference>
<dbReference type="InterPro" id="IPR003848">
    <property type="entry name" value="DUF218"/>
</dbReference>
<dbReference type="PANTHER" id="PTHR30336">
    <property type="entry name" value="INNER MEMBRANE PROTEIN, PROBABLE PERMEASE"/>
    <property type="match status" value="1"/>
</dbReference>
<reference evidence="3" key="4">
    <citation type="submission" date="2023-01" db="EMBL/GenBank/DDBJ databases">
        <title>Draft genome sequence of Psychrobacter pacificensis strain NBRC 103191.</title>
        <authorList>
            <person name="Sun Q."/>
            <person name="Mori K."/>
        </authorList>
    </citation>
    <scope>NUCLEOTIDE SEQUENCE</scope>
    <source>
        <strain evidence="3">NBRC 103191</strain>
    </source>
</reference>
<evidence type="ECO:0000313" key="4">
    <source>
        <dbReference type="EMBL" id="SDD84902.1"/>
    </source>
</evidence>
<feature type="transmembrane region" description="Helical" evidence="1">
    <location>
        <begin position="34"/>
        <end position="54"/>
    </location>
</feature>
<evidence type="ECO:0000313" key="6">
    <source>
        <dbReference type="Proteomes" id="UP001156645"/>
    </source>
</evidence>